<dbReference type="PANTHER" id="PTHR35910">
    <property type="entry name" value="2EXR DOMAIN-CONTAINING PROTEIN"/>
    <property type="match status" value="1"/>
</dbReference>
<proteinExistence type="predicted"/>
<dbReference type="RefSeq" id="XP_956286.1">
    <property type="nucleotide sequence ID" value="XM_951193.1"/>
</dbReference>
<protein>
    <recommendedName>
        <fullName evidence="1">2EXR domain-containing protein</fullName>
    </recommendedName>
</protein>
<name>Q7RX07_NEUCR</name>
<dbReference type="HOGENOM" id="CLU_071377_3_0_1"/>
<dbReference type="PANTHER" id="PTHR35910:SF1">
    <property type="entry name" value="2EXR DOMAIN-CONTAINING PROTEIN"/>
    <property type="match status" value="1"/>
</dbReference>
<dbReference type="KEGG" id="ncr:NCU05017"/>
<evidence type="ECO:0000313" key="2">
    <source>
        <dbReference type="EMBL" id="EAA27050.1"/>
    </source>
</evidence>
<dbReference type="PaxDb" id="5141-EFNCRP00000001585"/>
<evidence type="ECO:0000259" key="1">
    <source>
        <dbReference type="Pfam" id="PF20150"/>
    </source>
</evidence>
<dbReference type="Pfam" id="PF20150">
    <property type="entry name" value="2EXR"/>
    <property type="match status" value="1"/>
</dbReference>
<accession>Q7RX07</accession>
<dbReference type="InParanoid" id="Q7RX07"/>
<dbReference type="Proteomes" id="UP000001805">
    <property type="component" value="Chromosome 5, Linkage Group VI"/>
</dbReference>
<dbReference type="OrthoDB" id="4584317at2759"/>
<gene>
    <name evidence="2" type="ORF">NCU05017</name>
</gene>
<sequence>MSPATTTTTFHPFPLLPFELRLQIWKSSITPRTVSLRVGTIWRPYNREATYSLLSSSTTAAPALLHTCHESREVGLKAYTQAFSEWDTDRVNLWRYPEPPRPARYLWVNFDLDMVDIGGWLGIQFVAKYTRHIRRLRMECNRTSTVGRQEFRLWRGRLQTGLFERLREIENAVRDDAWFPESWRGDGAFVEGWRLEVRNWEDGRGYTLLMEKMMSGGDDDANRG</sequence>
<dbReference type="STRING" id="367110.Q7RX07"/>
<reference evidence="2 3" key="1">
    <citation type="journal article" date="2003" name="Nature">
        <title>The genome sequence of the filamentous fungus Neurospora crassa.</title>
        <authorList>
            <person name="Galagan J.E."/>
            <person name="Calvo S.E."/>
            <person name="Borkovich K.A."/>
            <person name="Selker E.U."/>
            <person name="Read N.D."/>
            <person name="Jaffe D."/>
            <person name="FitzHugh W."/>
            <person name="Ma L.J."/>
            <person name="Smirnov S."/>
            <person name="Purcell S."/>
            <person name="Rehman B."/>
            <person name="Elkins T."/>
            <person name="Engels R."/>
            <person name="Wang S."/>
            <person name="Nielsen C.B."/>
            <person name="Butler J."/>
            <person name="Endrizzi M."/>
            <person name="Qui D."/>
            <person name="Ianakiev P."/>
            <person name="Bell-Pedersen D."/>
            <person name="Nelson M.A."/>
            <person name="Werner-Washburne M."/>
            <person name="Selitrennikoff C.P."/>
            <person name="Kinsey J.A."/>
            <person name="Braun E.L."/>
            <person name="Zelter A."/>
            <person name="Schulte U."/>
            <person name="Kothe G.O."/>
            <person name="Jedd G."/>
            <person name="Mewes W."/>
            <person name="Staben C."/>
            <person name="Marcotte E."/>
            <person name="Greenberg D."/>
            <person name="Roy A."/>
            <person name="Foley K."/>
            <person name="Naylor J."/>
            <person name="Stange-Thomann N."/>
            <person name="Barrett R."/>
            <person name="Gnerre S."/>
            <person name="Kamal M."/>
            <person name="Kamvysselis M."/>
            <person name="Mauceli E."/>
            <person name="Bielke C."/>
            <person name="Rudd S."/>
            <person name="Frishman D."/>
            <person name="Krystofova S."/>
            <person name="Rasmussen C."/>
            <person name="Metzenberg R.L."/>
            <person name="Perkins D.D."/>
            <person name="Kroken S."/>
            <person name="Cogoni C."/>
            <person name="Macino G."/>
            <person name="Catcheside D."/>
            <person name="Li W."/>
            <person name="Pratt R.J."/>
            <person name="Osmani S.A."/>
            <person name="DeSouza C.P."/>
            <person name="Glass L."/>
            <person name="Orbach M.J."/>
            <person name="Berglund J.A."/>
            <person name="Voelker R."/>
            <person name="Yarden O."/>
            <person name="Plamann M."/>
            <person name="Seiler S."/>
            <person name="Dunlap J."/>
            <person name="Radford A."/>
            <person name="Aramayo R."/>
            <person name="Natvig D.O."/>
            <person name="Alex L.A."/>
            <person name="Mannhaupt G."/>
            <person name="Ebbole D.J."/>
            <person name="Freitag M."/>
            <person name="Paulsen I."/>
            <person name="Sachs M.S."/>
            <person name="Lander E.S."/>
            <person name="Nusbaum C."/>
            <person name="Birren B."/>
        </authorList>
    </citation>
    <scope>NUCLEOTIDE SEQUENCE [LARGE SCALE GENOMIC DNA]</scope>
    <source>
        <strain evidence="3">ATCC 24698 / 74-OR23-1A / CBS 708.71 / DSM 1257 / FGSC 987</strain>
    </source>
</reference>
<evidence type="ECO:0000313" key="3">
    <source>
        <dbReference type="Proteomes" id="UP000001805"/>
    </source>
</evidence>
<organism evidence="2 3">
    <name type="scientific">Neurospora crassa (strain ATCC 24698 / 74-OR23-1A / CBS 708.71 / DSM 1257 / FGSC 987)</name>
    <dbReference type="NCBI Taxonomy" id="367110"/>
    <lineage>
        <taxon>Eukaryota</taxon>
        <taxon>Fungi</taxon>
        <taxon>Dikarya</taxon>
        <taxon>Ascomycota</taxon>
        <taxon>Pezizomycotina</taxon>
        <taxon>Sordariomycetes</taxon>
        <taxon>Sordariomycetidae</taxon>
        <taxon>Sordariales</taxon>
        <taxon>Sordariaceae</taxon>
        <taxon>Neurospora</taxon>
    </lineage>
</organism>
<keyword evidence="3" id="KW-1185">Reference proteome</keyword>
<dbReference type="GeneID" id="3872438"/>
<dbReference type="InterPro" id="IPR045518">
    <property type="entry name" value="2EXR"/>
</dbReference>
<dbReference type="VEuPathDB" id="FungiDB:NCU05017"/>
<feature type="domain" description="2EXR" evidence="1">
    <location>
        <begin position="10"/>
        <end position="115"/>
    </location>
</feature>
<dbReference type="AlphaFoldDB" id="Q7RX07"/>
<dbReference type="EMBL" id="CM002241">
    <property type="protein sequence ID" value="EAA27050.1"/>
    <property type="molecule type" value="Genomic_DNA"/>
</dbReference>